<evidence type="ECO:0000313" key="2">
    <source>
        <dbReference type="Proteomes" id="UP000286415"/>
    </source>
</evidence>
<reference evidence="1 2" key="1">
    <citation type="journal article" date="2018" name="Biotechnol. Adv.">
        <title>Improved genomic resources and new bioinformatic workflow for the carcinogenic parasite Clonorchis sinensis: Biotechnological implications.</title>
        <authorList>
            <person name="Wang D."/>
            <person name="Korhonen P.K."/>
            <person name="Gasser R.B."/>
            <person name="Young N.D."/>
        </authorList>
    </citation>
    <scope>NUCLEOTIDE SEQUENCE [LARGE SCALE GENOMIC DNA]</scope>
    <source>
        <strain evidence="1">Cs-k2</strain>
    </source>
</reference>
<dbReference type="InParanoid" id="A0A3R7JYL5"/>
<dbReference type="Proteomes" id="UP000286415">
    <property type="component" value="Unassembled WGS sequence"/>
</dbReference>
<evidence type="ECO:0000313" key="1">
    <source>
        <dbReference type="EMBL" id="KAG5443855.1"/>
    </source>
</evidence>
<name>A0A3R7JYL5_CLOSI</name>
<protein>
    <submittedName>
        <fullName evidence="1">Uncharacterized protein</fullName>
    </submittedName>
</protein>
<organism evidence="1 2">
    <name type="scientific">Clonorchis sinensis</name>
    <name type="common">Chinese liver fluke</name>
    <dbReference type="NCBI Taxonomy" id="79923"/>
    <lineage>
        <taxon>Eukaryota</taxon>
        <taxon>Metazoa</taxon>
        <taxon>Spiralia</taxon>
        <taxon>Lophotrochozoa</taxon>
        <taxon>Platyhelminthes</taxon>
        <taxon>Trematoda</taxon>
        <taxon>Digenea</taxon>
        <taxon>Opisthorchiida</taxon>
        <taxon>Opisthorchiata</taxon>
        <taxon>Opisthorchiidae</taxon>
        <taxon>Clonorchis</taxon>
    </lineage>
</organism>
<gene>
    <name evidence="1" type="ORF">CSKR_100086</name>
</gene>
<sequence length="185" mass="20875">MPHEGSTRAEILPACPSLDRSSRDWCVVLLGDYGLRSRRRNKWNNSIGGLKRPVRPLGNAQAHRRKISNSWKILYHRPTGLLLEAISSFVPFGMSYKSEEERRPRNGPVTQNLMGSRKTLTVPNCHAIRKKIEGWDTTRLSKPREEQSTCRGLQRSQDLGANTAGLLVILLSAVTFSTQHRTTES</sequence>
<reference evidence="1 2" key="2">
    <citation type="journal article" date="2021" name="Genomics">
        <title>High-quality reference genome for Clonorchis sinensis.</title>
        <authorList>
            <person name="Young N.D."/>
            <person name="Stroehlein A.J."/>
            <person name="Kinkar L."/>
            <person name="Wang T."/>
            <person name="Sohn W.M."/>
            <person name="Chang B.C.H."/>
            <person name="Kaur P."/>
            <person name="Weisz D."/>
            <person name="Dudchenko O."/>
            <person name="Aiden E.L."/>
            <person name="Korhonen P.K."/>
            <person name="Gasser R.B."/>
        </authorList>
    </citation>
    <scope>NUCLEOTIDE SEQUENCE [LARGE SCALE GENOMIC DNA]</scope>
    <source>
        <strain evidence="1">Cs-k2</strain>
    </source>
</reference>
<dbReference type="EMBL" id="NIRI02000056">
    <property type="protein sequence ID" value="KAG5443855.1"/>
    <property type="molecule type" value="Genomic_DNA"/>
</dbReference>
<accession>A0A3R7JYL5</accession>
<dbReference type="AlphaFoldDB" id="A0A3R7JYL5"/>
<keyword evidence="2" id="KW-1185">Reference proteome</keyword>
<comment type="caution">
    <text evidence="1">The sequence shown here is derived from an EMBL/GenBank/DDBJ whole genome shotgun (WGS) entry which is preliminary data.</text>
</comment>
<proteinExistence type="predicted"/>